<gene>
    <name evidence="4" type="ORF">PRELSG_0306700</name>
</gene>
<keyword evidence="1" id="KW-0175">Coiled coil</keyword>
<reference evidence="4 5" key="1">
    <citation type="submission" date="2015-04" db="EMBL/GenBank/DDBJ databases">
        <authorList>
            <consortium name="Pathogen Informatics"/>
        </authorList>
    </citation>
    <scope>NUCLEOTIDE SEQUENCE [LARGE SCALE GENOMIC DNA]</scope>
    <source>
        <strain evidence="4 5">SGS1</strain>
    </source>
</reference>
<dbReference type="PANTHER" id="PTHR43550:SF3">
    <property type="entry name" value="3-KETODIHYDROSPHINGOSINE REDUCTASE"/>
    <property type="match status" value="1"/>
</dbReference>
<dbReference type="InterPro" id="IPR036291">
    <property type="entry name" value="NAD(P)-bd_dom_sf"/>
</dbReference>
<name>A0A1J1H1Z0_PLARL</name>
<dbReference type="Pfam" id="PF08659">
    <property type="entry name" value="KR"/>
    <property type="match status" value="1"/>
</dbReference>
<dbReference type="GO" id="GO:0005789">
    <property type="term" value="C:endoplasmic reticulum membrane"/>
    <property type="evidence" value="ECO:0007669"/>
    <property type="project" value="TreeGrafter"/>
</dbReference>
<dbReference type="GeneID" id="39734675"/>
<proteinExistence type="predicted"/>
<feature type="transmembrane region" description="Helical" evidence="2">
    <location>
        <begin position="368"/>
        <end position="388"/>
    </location>
</feature>
<dbReference type="Proteomes" id="UP000220158">
    <property type="component" value="Chromosome 3"/>
</dbReference>
<dbReference type="VEuPathDB" id="PlasmoDB:PRELSG_0306700"/>
<dbReference type="GO" id="GO:0006666">
    <property type="term" value="P:3-keto-sphinganine metabolic process"/>
    <property type="evidence" value="ECO:0007669"/>
    <property type="project" value="TreeGrafter"/>
</dbReference>
<dbReference type="InterPro" id="IPR002347">
    <property type="entry name" value="SDR_fam"/>
</dbReference>
<evidence type="ECO:0000313" key="4">
    <source>
        <dbReference type="EMBL" id="CRG98582.1"/>
    </source>
</evidence>
<protein>
    <recommendedName>
        <fullName evidence="3">Ketoreductase (KR) domain-containing protein</fullName>
    </recommendedName>
</protein>
<dbReference type="PANTHER" id="PTHR43550">
    <property type="entry name" value="3-KETODIHYDROSPHINGOSINE REDUCTASE"/>
    <property type="match status" value="1"/>
</dbReference>
<evidence type="ECO:0000313" key="5">
    <source>
        <dbReference type="Proteomes" id="UP000220158"/>
    </source>
</evidence>
<keyword evidence="2" id="KW-0812">Transmembrane</keyword>
<dbReference type="GO" id="GO:0047560">
    <property type="term" value="F:3-dehydrosphinganine reductase activity"/>
    <property type="evidence" value="ECO:0007669"/>
    <property type="project" value="TreeGrafter"/>
</dbReference>
<evidence type="ECO:0000256" key="2">
    <source>
        <dbReference type="SAM" id="Phobius"/>
    </source>
</evidence>
<feature type="domain" description="Ketoreductase (KR)" evidence="3">
    <location>
        <begin position="70"/>
        <end position="154"/>
    </location>
</feature>
<dbReference type="RefSeq" id="XP_028531592.1">
    <property type="nucleotide sequence ID" value="XM_028680057.1"/>
</dbReference>
<dbReference type="OrthoDB" id="37659at2759"/>
<dbReference type="KEGG" id="prel:PRELSG_0306700"/>
<organism evidence="4 5">
    <name type="scientific">Plasmodium relictum</name>
    <dbReference type="NCBI Taxonomy" id="85471"/>
    <lineage>
        <taxon>Eukaryota</taxon>
        <taxon>Sar</taxon>
        <taxon>Alveolata</taxon>
        <taxon>Apicomplexa</taxon>
        <taxon>Aconoidasida</taxon>
        <taxon>Haemosporida</taxon>
        <taxon>Plasmodiidae</taxon>
        <taxon>Plasmodium</taxon>
        <taxon>Plasmodium (Haemamoeba)</taxon>
    </lineage>
</organism>
<dbReference type="Gene3D" id="3.40.50.720">
    <property type="entry name" value="NAD(P)-binding Rossmann-like Domain"/>
    <property type="match status" value="1"/>
</dbReference>
<evidence type="ECO:0000259" key="3">
    <source>
        <dbReference type="Pfam" id="PF08659"/>
    </source>
</evidence>
<keyword evidence="5" id="KW-1185">Reference proteome</keyword>
<keyword evidence="2" id="KW-0472">Membrane</keyword>
<keyword evidence="2" id="KW-1133">Transmembrane helix</keyword>
<dbReference type="EMBL" id="LN835298">
    <property type="protein sequence ID" value="CRG98582.1"/>
    <property type="molecule type" value="Genomic_DNA"/>
</dbReference>
<sequence length="400" mass="46617">MLDLFRKYIYFELLLILFFINYRNPLNVYLNIFVIFYLTLLGLIYLIFKFKYTNYKTAKINYNLSGKHVCIIGSSEGLGLSLAKRIIKEKPKILTLMSRNIDKLKEAKQILLKEIERESTKEGNHFFDIKINIIKCDLSIKASIEEAFDNILANNSLNNEENEESCIVANNTRYRKQKKIIKKEKNLGEKNDIDVLICNAAYVSTGEYNKLQMHDLIYTVNTNIYGNIDVMSRVIISMKEKKSGLILFINTEGVLYPIYGFSYYLMSKSSMWTYTYILDQELKYFNIHIVNAFLPSIDTPGFVKENIKKPNVTKKLENLTNTLNSDYAADKIINKVKKGRKFITLEFNGYILSILNSAYRNPESYFDYLIYVSFSSLLVFVSSIYKLYIEYIIKKGVHSI</sequence>
<feature type="transmembrane region" description="Helical" evidence="2">
    <location>
        <begin position="28"/>
        <end position="48"/>
    </location>
</feature>
<feature type="transmembrane region" description="Helical" evidence="2">
    <location>
        <begin position="245"/>
        <end position="266"/>
    </location>
</feature>
<feature type="coiled-coil region" evidence="1">
    <location>
        <begin position="94"/>
        <end position="121"/>
    </location>
</feature>
<dbReference type="InterPro" id="IPR013968">
    <property type="entry name" value="PKS_KR"/>
</dbReference>
<dbReference type="SUPFAM" id="SSF51735">
    <property type="entry name" value="NAD(P)-binding Rossmann-fold domains"/>
    <property type="match status" value="1"/>
</dbReference>
<dbReference type="Pfam" id="PF00106">
    <property type="entry name" value="adh_short"/>
    <property type="match status" value="1"/>
</dbReference>
<dbReference type="AlphaFoldDB" id="A0A1J1H1Z0"/>
<dbReference type="GO" id="GO:0030148">
    <property type="term" value="P:sphingolipid biosynthetic process"/>
    <property type="evidence" value="ECO:0007669"/>
    <property type="project" value="TreeGrafter"/>
</dbReference>
<accession>A0A1J1H1Z0</accession>
<evidence type="ECO:0000256" key="1">
    <source>
        <dbReference type="SAM" id="Coils"/>
    </source>
</evidence>